<dbReference type="KEGG" id="mng:MNEG_13715"/>
<reference evidence="4 5" key="1">
    <citation type="journal article" date="2013" name="BMC Genomics">
        <title>Reconstruction of the lipid metabolism for the microalga Monoraphidium neglectum from its genome sequence reveals characteristics suitable for biofuel production.</title>
        <authorList>
            <person name="Bogen C."/>
            <person name="Al-Dilaimi A."/>
            <person name="Albersmeier A."/>
            <person name="Wichmann J."/>
            <person name="Grundmann M."/>
            <person name="Rupp O."/>
            <person name="Lauersen K.J."/>
            <person name="Blifernez-Klassen O."/>
            <person name="Kalinowski J."/>
            <person name="Goesmann A."/>
            <person name="Mussgnug J.H."/>
            <person name="Kruse O."/>
        </authorList>
    </citation>
    <scope>NUCLEOTIDE SEQUENCE [LARGE SCALE GENOMIC DNA]</scope>
    <source>
        <strain evidence="4 5">SAG 48.87</strain>
    </source>
</reference>
<dbReference type="GeneID" id="25731205"/>
<feature type="compositionally biased region" description="Low complexity" evidence="3">
    <location>
        <begin position="54"/>
        <end position="68"/>
    </location>
</feature>
<keyword evidence="2" id="KW-0445">Lipid transport</keyword>
<evidence type="ECO:0000313" key="5">
    <source>
        <dbReference type="Proteomes" id="UP000054498"/>
    </source>
</evidence>
<dbReference type="GO" id="GO:0000938">
    <property type="term" value="C:GARP complex"/>
    <property type="evidence" value="ECO:0007669"/>
    <property type="project" value="UniProtKB-UniRule"/>
</dbReference>
<name>A0A0D2LXM7_9CHLO</name>
<dbReference type="InterPro" id="IPR014812">
    <property type="entry name" value="Vps51"/>
</dbReference>
<evidence type="ECO:0000313" key="4">
    <source>
        <dbReference type="EMBL" id="KIY94246.1"/>
    </source>
</evidence>
<dbReference type="GO" id="GO:0007030">
    <property type="term" value="P:Golgi organization"/>
    <property type="evidence" value="ECO:0007669"/>
    <property type="project" value="UniProtKB-UniRule"/>
</dbReference>
<dbReference type="GO" id="GO:0032456">
    <property type="term" value="P:endocytic recycling"/>
    <property type="evidence" value="ECO:0007669"/>
    <property type="project" value="TreeGrafter"/>
</dbReference>
<comment type="function">
    <text evidence="2">Acts as component of the GARP complex that is involved in retrograde transport from early and late endosomes to the trans-Golgi network (TGN).</text>
</comment>
<dbReference type="RefSeq" id="XP_013893266.1">
    <property type="nucleotide sequence ID" value="XM_014037812.1"/>
</dbReference>
<comment type="similarity">
    <text evidence="1 2">Belongs to the VPS51 family.</text>
</comment>
<dbReference type="Pfam" id="PF08700">
    <property type="entry name" value="VPS51_Exo84_N"/>
    <property type="match status" value="1"/>
</dbReference>
<keyword evidence="2" id="KW-0813">Transport</keyword>
<dbReference type="GO" id="GO:0007041">
    <property type="term" value="P:lysosomal transport"/>
    <property type="evidence" value="ECO:0007669"/>
    <property type="project" value="TreeGrafter"/>
</dbReference>
<evidence type="ECO:0000256" key="1">
    <source>
        <dbReference type="ARBA" id="ARBA00006080"/>
    </source>
</evidence>
<dbReference type="GO" id="GO:0005829">
    <property type="term" value="C:cytosol"/>
    <property type="evidence" value="ECO:0007669"/>
    <property type="project" value="GOC"/>
</dbReference>
<dbReference type="GO" id="GO:0015031">
    <property type="term" value="P:protein transport"/>
    <property type="evidence" value="ECO:0007669"/>
    <property type="project" value="UniProtKB-UniRule"/>
</dbReference>
<dbReference type="GO" id="GO:1990745">
    <property type="term" value="C:EARP complex"/>
    <property type="evidence" value="ECO:0007669"/>
    <property type="project" value="TreeGrafter"/>
</dbReference>
<comment type="subcellular location">
    <subcellularLocation>
        <location evidence="2">Golgi apparatus</location>
        <location evidence="2">trans-Golgi network</location>
    </subcellularLocation>
</comment>
<gene>
    <name evidence="4" type="ORF">MNEG_13715</name>
</gene>
<dbReference type="STRING" id="145388.A0A0D2LXM7"/>
<evidence type="ECO:0000256" key="2">
    <source>
        <dbReference type="RuleBase" id="RU368010"/>
    </source>
</evidence>
<evidence type="ECO:0000256" key="3">
    <source>
        <dbReference type="SAM" id="MobiDB-lite"/>
    </source>
</evidence>
<dbReference type="PANTHER" id="PTHR15954">
    <property type="entry name" value="VACUOLAR PROTEIN SORTING-ASSOCIATED PROTEIN 51 HOMOLOG"/>
    <property type="match status" value="1"/>
</dbReference>
<sequence>MAETDDYAKRTARIKNLLSSYYGDASQPGTPGGAGVSPRAAHAAGSPGTGSGSSGATATAPPRAPQARVGGGLAISMDSPAFNADYHLQQMLRGLSLDRLLTEHRGMAREIKNLDSDMQQLVYENYNKFIAATDTIKVMKSNVDGMEGDMDKLKGIMDDVADKSASVNAKLQRRRQHCEELRRVGDLLTKLQASRAPQRPGSSYFLSP</sequence>
<accession>A0A0D2LXM7</accession>
<keyword evidence="2" id="KW-0333">Golgi apparatus</keyword>
<keyword evidence="5" id="KW-1185">Reference proteome</keyword>
<dbReference type="GO" id="GO:0016020">
    <property type="term" value="C:membrane"/>
    <property type="evidence" value="ECO:0007669"/>
    <property type="project" value="TreeGrafter"/>
</dbReference>
<dbReference type="Proteomes" id="UP000054498">
    <property type="component" value="Unassembled WGS sequence"/>
</dbReference>
<protein>
    <recommendedName>
        <fullName evidence="2">Vacuolar protein sorting-associated protein 51 homolog</fullName>
    </recommendedName>
</protein>
<proteinExistence type="inferred from homology"/>
<dbReference type="OrthoDB" id="203678at2759"/>
<dbReference type="PANTHER" id="PTHR15954:SF4">
    <property type="entry name" value="VACUOLAR PROTEIN SORTING-ASSOCIATED PROTEIN 51 HOMOLOG"/>
    <property type="match status" value="1"/>
</dbReference>
<dbReference type="EMBL" id="KK104217">
    <property type="protein sequence ID" value="KIY94246.1"/>
    <property type="molecule type" value="Genomic_DNA"/>
</dbReference>
<dbReference type="GO" id="GO:0042147">
    <property type="term" value="P:retrograde transport, endosome to Golgi"/>
    <property type="evidence" value="ECO:0007669"/>
    <property type="project" value="UniProtKB-UniRule"/>
</dbReference>
<keyword evidence="2" id="KW-0653">Protein transport</keyword>
<dbReference type="GO" id="GO:0048193">
    <property type="term" value="P:Golgi vesicle transport"/>
    <property type="evidence" value="ECO:0007669"/>
    <property type="project" value="TreeGrafter"/>
</dbReference>
<dbReference type="GO" id="GO:0006869">
    <property type="term" value="P:lipid transport"/>
    <property type="evidence" value="ECO:0007669"/>
    <property type="project" value="UniProtKB-UniRule"/>
</dbReference>
<dbReference type="AlphaFoldDB" id="A0A0D2LXM7"/>
<organism evidence="4 5">
    <name type="scientific">Monoraphidium neglectum</name>
    <dbReference type="NCBI Taxonomy" id="145388"/>
    <lineage>
        <taxon>Eukaryota</taxon>
        <taxon>Viridiplantae</taxon>
        <taxon>Chlorophyta</taxon>
        <taxon>core chlorophytes</taxon>
        <taxon>Chlorophyceae</taxon>
        <taxon>CS clade</taxon>
        <taxon>Sphaeropleales</taxon>
        <taxon>Selenastraceae</taxon>
        <taxon>Monoraphidium</taxon>
    </lineage>
</organism>
<feature type="region of interest" description="Disordered" evidence="3">
    <location>
        <begin position="21"/>
        <end position="71"/>
    </location>
</feature>
<comment type="subunit">
    <text evidence="2">Component of the Golgi-associated retrograde protein (GARP) complex.</text>
</comment>